<accession>A0AAD5RFR1</accession>
<evidence type="ECO:0000313" key="3">
    <source>
        <dbReference type="Proteomes" id="UP001201980"/>
    </source>
</evidence>
<reference evidence="2" key="1">
    <citation type="submission" date="2022-07" db="EMBL/GenBank/DDBJ databases">
        <title>Draft genome sequence of Zalerion maritima ATCC 34329, a (micro)plastics degrading marine fungus.</title>
        <authorList>
            <person name="Paco A."/>
            <person name="Goncalves M.F.M."/>
            <person name="Rocha-Santos T.A.P."/>
            <person name="Alves A."/>
        </authorList>
    </citation>
    <scope>NUCLEOTIDE SEQUENCE</scope>
    <source>
        <strain evidence="2">ATCC 34329</strain>
    </source>
</reference>
<name>A0AAD5RFR1_9PEZI</name>
<feature type="compositionally biased region" description="Basic and acidic residues" evidence="1">
    <location>
        <begin position="149"/>
        <end position="162"/>
    </location>
</feature>
<proteinExistence type="predicted"/>
<dbReference type="AlphaFoldDB" id="A0AAD5RFR1"/>
<keyword evidence="3" id="KW-1185">Reference proteome</keyword>
<organism evidence="2 3">
    <name type="scientific">Zalerion maritima</name>
    <dbReference type="NCBI Taxonomy" id="339359"/>
    <lineage>
        <taxon>Eukaryota</taxon>
        <taxon>Fungi</taxon>
        <taxon>Dikarya</taxon>
        <taxon>Ascomycota</taxon>
        <taxon>Pezizomycotina</taxon>
        <taxon>Sordariomycetes</taxon>
        <taxon>Lulworthiomycetidae</taxon>
        <taxon>Lulworthiales</taxon>
        <taxon>Lulworthiaceae</taxon>
        <taxon>Zalerion</taxon>
    </lineage>
</organism>
<evidence type="ECO:0000256" key="1">
    <source>
        <dbReference type="SAM" id="MobiDB-lite"/>
    </source>
</evidence>
<feature type="region of interest" description="Disordered" evidence="1">
    <location>
        <begin position="142"/>
        <end position="163"/>
    </location>
</feature>
<protein>
    <submittedName>
        <fullName evidence="2">Uncharacterized protein</fullName>
    </submittedName>
</protein>
<dbReference type="Proteomes" id="UP001201980">
    <property type="component" value="Unassembled WGS sequence"/>
</dbReference>
<dbReference type="EMBL" id="JAKWBI020000883">
    <property type="protein sequence ID" value="KAJ2892135.1"/>
    <property type="molecule type" value="Genomic_DNA"/>
</dbReference>
<evidence type="ECO:0000313" key="2">
    <source>
        <dbReference type="EMBL" id="KAJ2892135.1"/>
    </source>
</evidence>
<gene>
    <name evidence="2" type="ORF">MKZ38_010216</name>
</gene>
<sequence>MLLRSSSLVLRRFLPAVARNGRLGGLALRKPLSSRLQVASMVSISRFEMERNPCASITVLFHLPNEPTADQKLQYISFHFWDDDEPADVAWTFTVPEGEDLVDVLKNYALSMGRDTSDEYVRAYQGYVMTLYTQKLLLQRSRTTGESAGSEKDVEIPKEGARRKSKTPVPAILLPGRARDEEIELRLQQGQSLLDLASSLERTSSFIIREAKRLLGEYELKKLMKQNKKGQWSNDEIRTKLSVEKQLRELGSTIFEPTAVEGPQEFPPRLQESLFNTQLVQMWQGLLRSEMTQTWREALWEKSAKEWLSTISAGIPEDVLRAVLLMLE</sequence>
<comment type="caution">
    <text evidence="2">The sequence shown here is derived from an EMBL/GenBank/DDBJ whole genome shotgun (WGS) entry which is preliminary data.</text>
</comment>